<evidence type="ECO:0000256" key="4">
    <source>
        <dbReference type="ARBA" id="ARBA00022630"/>
    </source>
</evidence>
<dbReference type="EC" id="2.7.1.180" evidence="2"/>
<protein>
    <recommendedName>
        <fullName evidence="3">FAD:protein FMN transferase</fullName>
        <ecNumber evidence="2">2.7.1.180</ecNumber>
    </recommendedName>
    <alternativeName>
        <fullName evidence="9">Flavin transferase</fullName>
    </alternativeName>
</protein>
<gene>
    <name evidence="11" type="ORF">G9U52_12215</name>
</gene>
<dbReference type="InterPro" id="IPR003374">
    <property type="entry name" value="ApbE-like_sf"/>
</dbReference>
<evidence type="ECO:0000256" key="9">
    <source>
        <dbReference type="ARBA" id="ARBA00031306"/>
    </source>
</evidence>
<sequence length="299" mass="33768">MIAKPSDQSSERFYRFHFQALNTNVDLLIWAESHEIAVIERMAIEWFRDTEARFSRHHPQSELNLLNTLAGERCKVSDMMLEVLALTETYRKITHDAFNPLVLSAADTSLHLSLDSDTKSVRLPTEAQLNLDSIVQNWILQRLADLLQHRLKLKQGLLQVGGSYQVWGRPSESFDPWLIEIHQPEGSMEVTASLSISEGAVVTYIVEGQENRMLDEQNVGNYDGGELKQITVTGNDAVECGIWAQAVRKLGVDKGLTLLAQQAAHCEALLLTTESELHYYGNKASLGTKWSEIEVDYYH</sequence>
<dbReference type="InterPro" id="IPR024932">
    <property type="entry name" value="ApbE"/>
</dbReference>
<evidence type="ECO:0000313" key="12">
    <source>
        <dbReference type="Proteomes" id="UP001165962"/>
    </source>
</evidence>
<proteinExistence type="predicted"/>
<evidence type="ECO:0000256" key="5">
    <source>
        <dbReference type="ARBA" id="ARBA00022679"/>
    </source>
</evidence>
<name>A0ABX0J9B7_9BACL</name>
<evidence type="ECO:0000256" key="7">
    <source>
        <dbReference type="ARBA" id="ARBA00022827"/>
    </source>
</evidence>
<dbReference type="Pfam" id="PF02424">
    <property type="entry name" value="ApbE"/>
    <property type="match status" value="1"/>
</dbReference>
<evidence type="ECO:0000256" key="6">
    <source>
        <dbReference type="ARBA" id="ARBA00022723"/>
    </source>
</evidence>
<keyword evidence="6" id="KW-0479">Metal-binding</keyword>
<organism evidence="11 12">
    <name type="scientific">Paenibacillus agricola</name>
    <dbReference type="NCBI Taxonomy" id="2716264"/>
    <lineage>
        <taxon>Bacteria</taxon>
        <taxon>Bacillati</taxon>
        <taxon>Bacillota</taxon>
        <taxon>Bacilli</taxon>
        <taxon>Bacillales</taxon>
        <taxon>Paenibacillaceae</taxon>
        <taxon>Paenibacillus</taxon>
    </lineage>
</organism>
<dbReference type="PANTHER" id="PTHR30040:SF2">
    <property type="entry name" value="FAD:PROTEIN FMN TRANSFERASE"/>
    <property type="match status" value="1"/>
</dbReference>
<comment type="catalytic activity">
    <reaction evidence="10">
        <text>L-threonyl-[protein] + FAD = FMN-L-threonyl-[protein] + AMP + H(+)</text>
        <dbReference type="Rhea" id="RHEA:36847"/>
        <dbReference type="Rhea" id="RHEA-COMP:11060"/>
        <dbReference type="Rhea" id="RHEA-COMP:11061"/>
        <dbReference type="ChEBI" id="CHEBI:15378"/>
        <dbReference type="ChEBI" id="CHEBI:30013"/>
        <dbReference type="ChEBI" id="CHEBI:57692"/>
        <dbReference type="ChEBI" id="CHEBI:74257"/>
        <dbReference type="ChEBI" id="CHEBI:456215"/>
        <dbReference type="EC" id="2.7.1.180"/>
    </reaction>
</comment>
<keyword evidence="5 11" id="KW-0808">Transferase</keyword>
<dbReference type="Proteomes" id="UP001165962">
    <property type="component" value="Unassembled WGS sequence"/>
</dbReference>
<accession>A0ABX0J9B7</accession>
<evidence type="ECO:0000256" key="2">
    <source>
        <dbReference type="ARBA" id="ARBA00011955"/>
    </source>
</evidence>
<keyword evidence="8" id="KW-0460">Magnesium</keyword>
<dbReference type="PANTHER" id="PTHR30040">
    <property type="entry name" value="THIAMINE BIOSYNTHESIS LIPOPROTEIN APBE"/>
    <property type="match status" value="1"/>
</dbReference>
<keyword evidence="7" id="KW-0274">FAD</keyword>
<dbReference type="EMBL" id="JAAOIW010000004">
    <property type="protein sequence ID" value="NHN30596.1"/>
    <property type="molecule type" value="Genomic_DNA"/>
</dbReference>
<comment type="caution">
    <text evidence="11">The sequence shown here is derived from an EMBL/GenBank/DDBJ whole genome shotgun (WGS) entry which is preliminary data.</text>
</comment>
<reference evidence="11" key="1">
    <citation type="submission" date="2020-03" db="EMBL/GenBank/DDBJ databases">
        <title>Draft sequencing of Paenibacilllus sp. S3N08.</title>
        <authorList>
            <person name="Kim D.-U."/>
        </authorList>
    </citation>
    <scope>NUCLEOTIDE SEQUENCE</scope>
    <source>
        <strain evidence="11">S3N08</strain>
    </source>
</reference>
<dbReference type="GO" id="GO:0016740">
    <property type="term" value="F:transferase activity"/>
    <property type="evidence" value="ECO:0007669"/>
    <property type="project" value="UniProtKB-KW"/>
</dbReference>
<dbReference type="SUPFAM" id="SSF143631">
    <property type="entry name" value="ApbE-like"/>
    <property type="match status" value="1"/>
</dbReference>
<dbReference type="RefSeq" id="WP_166149838.1">
    <property type="nucleotide sequence ID" value="NZ_JAAOIW010000004.1"/>
</dbReference>
<evidence type="ECO:0000256" key="10">
    <source>
        <dbReference type="ARBA" id="ARBA00048540"/>
    </source>
</evidence>
<comment type="cofactor">
    <cofactor evidence="1">
        <name>Mg(2+)</name>
        <dbReference type="ChEBI" id="CHEBI:18420"/>
    </cofactor>
</comment>
<keyword evidence="4" id="KW-0285">Flavoprotein</keyword>
<evidence type="ECO:0000256" key="1">
    <source>
        <dbReference type="ARBA" id="ARBA00001946"/>
    </source>
</evidence>
<evidence type="ECO:0000313" key="11">
    <source>
        <dbReference type="EMBL" id="NHN30596.1"/>
    </source>
</evidence>
<evidence type="ECO:0000256" key="3">
    <source>
        <dbReference type="ARBA" id="ARBA00016337"/>
    </source>
</evidence>
<evidence type="ECO:0000256" key="8">
    <source>
        <dbReference type="ARBA" id="ARBA00022842"/>
    </source>
</evidence>
<dbReference type="Gene3D" id="3.10.520.10">
    <property type="entry name" value="ApbE-like domains"/>
    <property type="match status" value="1"/>
</dbReference>
<keyword evidence="12" id="KW-1185">Reference proteome</keyword>